<dbReference type="PROSITE" id="PS51192">
    <property type="entry name" value="HELICASE_ATP_BIND_1"/>
    <property type="match status" value="1"/>
</dbReference>
<dbReference type="InterPro" id="IPR027417">
    <property type="entry name" value="P-loop_NTPase"/>
</dbReference>
<dbReference type="PROSITE" id="PS51194">
    <property type="entry name" value="HELICASE_CTER"/>
    <property type="match status" value="1"/>
</dbReference>
<keyword evidence="8" id="KW-1185">Reference proteome</keyword>
<dbReference type="GO" id="GO:0005634">
    <property type="term" value="C:nucleus"/>
    <property type="evidence" value="ECO:0007669"/>
    <property type="project" value="TreeGrafter"/>
</dbReference>
<dbReference type="Pfam" id="PF00271">
    <property type="entry name" value="Helicase_C"/>
    <property type="match status" value="1"/>
</dbReference>
<feature type="region of interest" description="Disordered" evidence="4">
    <location>
        <begin position="244"/>
        <end position="326"/>
    </location>
</feature>
<dbReference type="GO" id="GO:0016787">
    <property type="term" value="F:hydrolase activity"/>
    <property type="evidence" value="ECO:0007669"/>
    <property type="project" value="UniProtKB-KW"/>
</dbReference>
<feature type="region of interest" description="Disordered" evidence="4">
    <location>
        <begin position="1277"/>
        <end position="1322"/>
    </location>
</feature>
<evidence type="ECO:0000256" key="1">
    <source>
        <dbReference type="ARBA" id="ARBA00022741"/>
    </source>
</evidence>
<feature type="domain" description="Helicase C-terminal" evidence="6">
    <location>
        <begin position="1764"/>
        <end position="1916"/>
    </location>
</feature>
<gene>
    <name evidence="7" type="ORF">PPACK8108_LOCUS9145</name>
</gene>
<dbReference type="InterPro" id="IPR038718">
    <property type="entry name" value="SNF2-like_sf"/>
</dbReference>
<feature type="domain" description="Helicase ATP-binding" evidence="5">
    <location>
        <begin position="1150"/>
        <end position="1386"/>
    </location>
</feature>
<feature type="compositionally biased region" description="Basic and acidic residues" evidence="4">
    <location>
        <begin position="1"/>
        <end position="10"/>
    </location>
</feature>
<feature type="region of interest" description="Disordered" evidence="4">
    <location>
        <begin position="461"/>
        <end position="530"/>
    </location>
</feature>
<sequence>KKGNHKKSENIDEQQLFNIDPDLDQHQGLSTSNRIDPLVILTSVTDGSDIITDRNQMLPYQSSNQQQEKQPASSATQESPPLPQPEQSSPSLSSSSSYAPSSLSDPSRLIKSLNTNDDNRMMFEKVPKRSITQVEALNSSQSIGQNDTQVYLKPSINPTLIDNYTEPQTHSEPIISQSIQHNISDDANGCTTDQSSNNNHIDDHNDTQVYSNPSINPALIDSHTEPQNHSEPIISQQIQHNSISDCTTGKTTNQSISNNHNNGHKDSQDYSTPSINPALIDSHTEPQNHSEPIISQPIQHNSISDDTNGNTTNQNSNNNHLDDNNDTQVYSTLNVKRALIDNHSEPQPHTEPITCGPIQHNISDVTNGNTTNQNSNNNHSDDHNDTKVYLNPSINPALIDNFTRTHSEPIISQSIQHKISDDANGNTASQRINNDHSSCINLDPIELQSDRGVSLEDFKLQASNSRSSPNQLEKEYSLGSHNLSSGSIPTAYLNSTPSSELPPSYSQSIQTDHPFSYPKNSTKLKSPIGSCAQSANPISIDLTQDSDQESGLIVSSSSSSSSKSSSSSIIITSPAPHRVQGSSNPISSNPKFRHLPSNQLLALRQNVALRQAEQLQHHHDQKPSNPLQCGPSLSSTNSMAMAFNTSPHNQTLISMPPPSSAPSSSRVHLPPPHPADLYQSFPISHTPRSIYPSQSPWRSNYLLQPTPYAHDCSSTSTIHDEIPLCIGLLSSSVFILYPIKNLDPPGFGPDSQARAQTLPVLISRGQPNASQEMLKVISASNGEPLGLVDYKMANVIGPLLGPYNSISGTNPVGGWKPQLNGVSRGDNNGYTDEDVDDDIEIEEIDGVTGQTINRKPPSQPQSDGRRLYIECCVIRRGEVDPMMLPLQFLVFCLPSNVQLFGSYLARSGIVLEHPISYEPSLHLGCQYANPHRAHSGESWENARQRLIRSGSTFPQNTISLEPGNSQTKTYDAHEQVEAVFKNLASGVDLDETEPSELVVTPLYPHQKQALSFMLDRERLKDVEETKETVSGPVELAKLELEDEVNLVSLWKKNRDSRGKHIGWINVVTGTQQNCTQSPEQCRGSLLADDMGLGKTISVISLIATTLSEALEFSFSDVVKPAVVTQTTVKNALASDKSKKLTDHASTLLERLGHLSGGDTLSASHAKLKKDDQAAAKKQSAVDSRFKMVKVKSRATLIVSPLSTIQNWESQIEEHVRRRCGIDSKDLIDGSNSRSALSVYVYHGNQRNPDPEFLADHDIVITTYSLMGYEFARQNRNNKVEEDNHDSSDGIEEIDSKGNPLSSDAGRDRNKAQAKRKRKGDGLPSPLQAVQWFRIVLDEAHMIKEHTTIQAKAACDLLAERRVCLTGTPLQNSLNDLFSLVCFLRLEPFTDRSLWTAYVGTPAKMGNRLGVTRLHLIMRHLALRRTKQTVDKFGKPILSLPHKKNDIVYLDFDDSEKEFYLAYHQQSRKTFLTMEKSQTVLKNYCSILQEILRLRQICTHIGLVVDAEKKAGKSAYDVLALADNQAKFDKTRAIQLLMILRDTGATQCSECGVDAIPVSNEEDLDEFEDYIPTTNKRGRKSNGTSAGKRKGKALGSSLANDSDSPTIVITRCQHLFCLKCFNYSSEVTCQVDCLVCSQKLSPLVDVYKATIAELDKSIRLEEMGAQNRLAPESNTEDRMSKAKKSNSGKAVNPASSSTSANHGKEKSTNSFDTMHLEHSTKIKHLIWDLLPFSRANPSSSNFSPNFTTFGNGLDGLGDDEEEPPEFRPTVGTVVKSVVFSQWTKLLDKISDALTEYKIEHVRLDGTMNREERSDSMSAFKIHPRFEVLLVSLRAGGVGLNLTCAQRVYLMEPFWNPAVENQAVDRVHRLGQTKPVRMIRYIISGSIEQNLLEIQKRKTELANMSLGQTLSKAELAKRRLEDLSILFRDNMKR</sequence>
<keyword evidence="1" id="KW-0547">Nucleotide-binding</keyword>
<feature type="compositionally biased region" description="Polar residues" evidence="4">
    <location>
        <begin position="461"/>
        <end position="471"/>
    </location>
</feature>
<dbReference type="CDD" id="cd18793">
    <property type="entry name" value="SF2_C_SNF"/>
    <property type="match status" value="1"/>
</dbReference>
<dbReference type="SMART" id="SM00487">
    <property type="entry name" value="DEXDc"/>
    <property type="match status" value="1"/>
</dbReference>
<feature type="compositionally biased region" description="Polar residues" evidence="4">
    <location>
        <begin position="580"/>
        <end position="593"/>
    </location>
</feature>
<evidence type="ECO:0000256" key="4">
    <source>
        <dbReference type="SAM" id="MobiDB-lite"/>
    </source>
</evidence>
<feature type="compositionally biased region" description="Low complexity" evidence="4">
    <location>
        <begin position="305"/>
        <end position="319"/>
    </location>
</feature>
<dbReference type="Gene3D" id="3.40.50.10810">
    <property type="entry name" value="Tandem AAA-ATPase domain"/>
    <property type="match status" value="3"/>
</dbReference>
<evidence type="ECO:0000256" key="3">
    <source>
        <dbReference type="ARBA" id="ARBA00022840"/>
    </source>
</evidence>
<keyword evidence="3" id="KW-0067">ATP-binding</keyword>
<feature type="compositionally biased region" description="Polar residues" evidence="4">
    <location>
        <begin position="479"/>
        <end position="524"/>
    </location>
</feature>
<dbReference type="PANTHER" id="PTHR45626:SF52">
    <property type="entry name" value="SINGLE-STRANDED DNA-DEPENDENT ATPASE (EUROFUNG)"/>
    <property type="match status" value="1"/>
</dbReference>
<feature type="region of interest" description="Disordered" evidence="4">
    <location>
        <begin position="1"/>
        <end position="120"/>
    </location>
</feature>
<comment type="caution">
    <text evidence="7">The sequence shown here is derived from an EMBL/GenBank/DDBJ whole genome shotgun (WGS) entry which is preliminary data.</text>
</comment>
<evidence type="ECO:0000256" key="2">
    <source>
        <dbReference type="ARBA" id="ARBA00022801"/>
    </source>
</evidence>
<feature type="region of interest" description="Disordered" evidence="4">
    <location>
        <begin position="1664"/>
        <end position="1710"/>
    </location>
</feature>
<keyword evidence="2" id="KW-0378">Hydrolase</keyword>
<feature type="region of interest" description="Disordered" evidence="4">
    <location>
        <begin position="543"/>
        <end position="593"/>
    </location>
</feature>
<feature type="compositionally biased region" description="Low complexity" evidence="4">
    <location>
        <begin position="366"/>
        <end position="378"/>
    </location>
</feature>
<feature type="compositionally biased region" description="Low complexity" evidence="4">
    <location>
        <begin position="85"/>
        <end position="107"/>
    </location>
</feature>
<evidence type="ECO:0000313" key="7">
    <source>
        <dbReference type="EMBL" id="CAH7674233.1"/>
    </source>
</evidence>
<dbReference type="InterPro" id="IPR001650">
    <property type="entry name" value="Helicase_C-like"/>
</dbReference>
<proteinExistence type="predicted"/>
<organism evidence="7 8">
    <name type="scientific">Phakopsora pachyrhizi</name>
    <name type="common">Asian soybean rust disease fungus</name>
    <dbReference type="NCBI Taxonomy" id="170000"/>
    <lineage>
        <taxon>Eukaryota</taxon>
        <taxon>Fungi</taxon>
        <taxon>Dikarya</taxon>
        <taxon>Basidiomycota</taxon>
        <taxon>Pucciniomycotina</taxon>
        <taxon>Pucciniomycetes</taxon>
        <taxon>Pucciniales</taxon>
        <taxon>Phakopsoraceae</taxon>
        <taxon>Phakopsora</taxon>
    </lineage>
</organism>
<dbReference type="InterPro" id="IPR000330">
    <property type="entry name" value="SNF2_N"/>
</dbReference>
<feature type="region of interest" description="Disordered" evidence="4">
    <location>
        <begin position="183"/>
        <end position="230"/>
    </location>
</feature>
<evidence type="ECO:0000313" key="8">
    <source>
        <dbReference type="Proteomes" id="UP001153365"/>
    </source>
</evidence>
<dbReference type="EMBL" id="CALTRL010001950">
    <property type="protein sequence ID" value="CAH7674233.1"/>
    <property type="molecule type" value="Genomic_DNA"/>
</dbReference>
<dbReference type="InterPro" id="IPR049730">
    <property type="entry name" value="SNF2/RAD54-like_C"/>
</dbReference>
<feature type="region of interest" description="Disordered" evidence="4">
    <location>
        <begin position="613"/>
        <end position="681"/>
    </location>
</feature>
<dbReference type="PANTHER" id="PTHR45626">
    <property type="entry name" value="TRANSCRIPTION TERMINATION FACTOR 2-RELATED"/>
    <property type="match status" value="1"/>
</dbReference>
<dbReference type="InterPro" id="IPR014001">
    <property type="entry name" value="Helicase_ATP-bd"/>
</dbReference>
<feature type="compositionally biased region" description="Polar residues" evidence="4">
    <location>
        <begin position="623"/>
        <end position="653"/>
    </location>
</feature>
<dbReference type="GO" id="GO:0006281">
    <property type="term" value="P:DNA repair"/>
    <property type="evidence" value="ECO:0007669"/>
    <property type="project" value="TreeGrafter"/>
</dbReference>
<feature type="region of interest" description="Disordered" evidence="4">
    <location>
        <begin position="1572"/>
        <end position="1599"/>
    </location>
</feature>
<feature type="non-terminal residue" evidence="7">
    <location>
        <position position="1"/>
    </location>
</feature>
<feature type="compositionally biased region" description="Polar residues" evidence="4">
    <location>
        <begin position="53"/>
        <end position="76"/>
    </location>
</feature>
<dbReference type="SMART" id="SM00490">
    <property type="entry name" value="HELICc"/>
    <property type="match status" value="1"/>
</dbReference>
<evidence type="ECO:0000259" key="6">
    <source>
        <dbReference type="PROSITE" id="PS51194"/>
    </source>
</evidence>
<feature type="compositionally biased region" description="Low complexity" evidence="4">
    <location>
        <begin position="555"/>
        <end position="573"/>
    </location>
</feature>
<accession>A0AAV0AWK8</accession>
<dbReference type="Gene3D" id="3.40.50.300">
    <property type="entry name" value="P-loop containing nucleotide triphosphate hydrolases"/>
    <property type="match status" value="1"/>
</dbReference>
<protein>
    <submittedName>
        <fullName evidence="7">SNF2 family N-terminal domain-domain-containing protein</fullName>
    </submittedName>
</protein>
<dbReference type="Pfam" id="PF00176">
    <property type="entry name" value="SNF2-rel_dom"/>
    <property type="match status" value="1"/>
</dbReference>
<reference evidence="7" key="1">
    <citation type="submission" date="2022-06" db="EMBL/GenBank/DDBJ databases">
        <authorList>
            <consortium name="SYNGENTA / RWTH Aachen University"/>
        </authorList>
    </citation>
    <scope>NUCLEOTIDE SEQUENCE</scope>
</reference>
<dbReference type="SUPFAM" id="SSF52540">
    <property type="entry name" value="P-loop containing nucleoside triphosphate hydrolases"/>
    <property type="match status" value="2"/>
</dbReference>
<feature type="region of interest" description="Disordered" evidence="4">
    <location>
        <begin position="343"/>
        <end position="388"/>
    </location>
</feature>
<evidence type="ECO:0000259" key="5">
    <source>
        <dbReference type="PROSITE" id="PS51192"/>
    </source>
</evidence>
<dbReference type="CDD" id="cd18008">
    <property type="entry name" value="DEXDc_SHPRH-like"/>
    <property type="match status" value="1"/>
</dbReference>
<dbReference type="InterPro" id="IPR050628">
    <property type="entry name" value="SNF2_RAD54_helicase_TF"/>
</dbReference>
<name>A0AAV0AWK8_PHAPC</name>
<dbReference type="GO" id="GO:0008094">
    <property type="term" value="F:ATP-dependent activity, acting on DNA"/>
    <property type="evidence" value="ECO:0007669"/>
    <property type="project" value="TreeGrafter"/>
</dbReference>
<dbReference type="GO" id="GO:0005524">
    <property type="term" value="F:ATP binding"/>
    <property type="evidence" value="ECO:0007669"/>
    <property type="project" value="UniProtKB-KW"/>
</dbReference>
<feature type="compositionally biased region" description="Polar residues" evidence="4">
    <location>
        <begin position="1686"/>
        <end position="1700"/>
    </location>
</feature>
<feature type="compositionally biased region" description="Basic and acidic residues" evidence="4">
    <location>
        <begin position="1277"/>
        <end position="1287"/>
    </location>
</feature>
<dbReference type="Proteomes" id="UP001153365">
    <property type="component" value="Unassembled WGS sequence"/>
</dbReference>
<feature type="compositionally biased region" description="Polar residues" evidence="4">
    <location>
        <begin position="245"/>
        <end position="261"/>
    </location>
</feature>